<keyword evidence="1 4" id="KW-0378">Hydrolase</keyword>
<feature type="domain" description="Inosine/uridine-preferring nucleoside hydrolase" evidence="3">
    <location>
        <begin position="9"/>
        <end position="308"/>
    </location>
</feature>
<accession>A0A426DDG5</accession>
<dbReference type="Pfam" id="PF01156">
    <property type="entry name" value="IU_nuc_hydro"/>
    <property type="match status" value="1"/>
</dbReference>
<dbReference type="PANTHER" id="PTHR12304">
    <property type="entry name" value="INOSINE-URIDINE PREFERRING NUCLEOSIDE HYDROLASE"/>
    <property type="match status" value="1"/>
</dbReference>
<evidence type="ECO:0000256" key="1">
    <source>
        <dbReference type="ARBA" id="ARBA00022801"/>
    </source>
</evidence>
<dbReference type="InterPro" id="IPR001910">
    <property type="entry name" value="Inosine/uridine_hydrolase_dom"/>
</dbReference>
<reference evidence="4" key="1">
    <citation type="submission" date="2018-10" db="EMBL/GenBank/DDBJ databases">
        <title>Schaedlerella arabinophila gen. nov. sp. nov., isolated from the mouse intestinal tract and comparative analysis with the genome of the closely related altered Schaedler flora strain ASF502.</title>
        <authorList>
            <person name="Miyake S."/>
            <person name="Soh M."/>
            <person name="Seedorf H."/>
        </authorList>
    </citation>
    <scope>NUCLEOTIDE SEQUENCE [LARGE SCALE GENOMIC DNA]</scope>
    <source>
        <strain evidence="4">DSM 106076</strain>
    </source>
</reference>
<dbReference type="RefSeq" id="WP_125126657.1">
    <property type="nucleotide sequence ID" value="NZ_RHJS01000002.1"/>
</dbReference>
<dbReference type="GO" id="GO:0006152">
    <property type="term" value="P:purine nucleoside catabolic process"/>
    <property type="evidence" value="ECO:0007669"/>
    <property type="project" value="TreeGrafter"/>
</dbReference>
<evidence type="ECO:0000313" key="4">
    <source>
        <dbReference type="EMBL" id="RRK30887.1"/>
    </source>
</evidence>
<sequence length="331" mass="36618">MSKQNRIKILLDVDTGVDDSLALLYALNKEDVEIVGITTVCGNVEARLAAENTLKILDLAGAPDIPVVCGFEKPLEGEWDGRTAFIHGDNGLGNVELPSGSRTLLEEDVCDFQIRLAQKYEHELVLVTLGPLTNIARTLAKAPSFAKKIKRCVMMGGTVYMRGNVSPMCEANFASDPAACDRVFQSGMEILAVGLDVTEKVRFTTGAMDWLDKCCSPHSRKAVDYMKQALTYYWEGNRNQNYCIGDCPLHDPLAMMAAVVPDLVRVEKRKARIECGGTYCRGMVVTDLREQPIPAEYVGFALDVDPKRALREFLSVFWKSQDSLPAKNMIE</sequence>
<dbReference type="InterPro" id="IPR036452">
    <property type="entry name" value="Ribo_hydro-like"/>
</dbReference>
<dbReference type="AlphaFoldDB" id="A0A426DDG5"/>
<evidence type="ECO:0000313" key="5">
    <source>
        <dbReference type="Proteomes" id="UP000274920"/>
    </source>
</evidence>
<dbReference type="EMBL" id="RHJS01000002">
    <property type="protein sequence ID" value="RRK30887.1"/>
    <property type="molecule type" value="Genomic_DNA"/>
</dbReference>
<dbReference type="Proteomes" id="UP000274920">
    <property type="component" value="Unassembled WGS sequence"/>
</dbReference>
<comment type="caution">
    <text evidence="4">The sequence shown here is derived from an EMBL/GenBank/DDBJ whole genome shotgun (WGS) entry which is preliminary data.</text>
</comment>
<dbReference type="Gene3D" id="3.90.245.10">
    <property type="entry name" value="Ribonucleoside hydrolase-like"/>
    <property type="match status" value="1"/>
</dbReference>
<dbReference type="PANTHER" id="PTHR12304:SF4">
    <property type="entry name" value="URIDINE NUCLEOSIDASE"/>
    <property type="match status" value="1"/>
</dbReference>
<gene>
    <name evidence="4" type="ORF">EBB54_05475</name>
</gene>
<organism evidence="4 5">
    <name type="scientific">Schaedlerella arabinosiphila</name>
    <dbReference type="NCBI Taxonomy" id="2044587"/>
    <lineage>
        <taxon>Bacteria</taxon>
        <taxon>Bacillati</taxon>
        <taxon>Bacillota</taxon>
        <taxon>Clostridia</taxon>
        <taxon>Lachnospirales</taxon>
        <taxon>Lachnospiraceae</taxon>
        <taxon>Schaedlerella</taxon>
    </lineage>
</organism>
<dbReference type="SUPFAM" id="SSF53590">
    <property type="entry name" value="Nucleoside hydrolase"/>
    <property type="match status" value="1"/>
</dbReference>
<proteinExistence type="predicted"/>
<dbReference type="CDD" id="cd02650">
    <property type="entry name" value="nuc_hydro_CaPnhB"/>
    <property type="match status" value="1"/>
</dbReference>
<dbReference type="GO" id="GO:0005829">
    <property type="term" value="C:cytosol"/>
    <property type="evidence" value="ECO:0007669"/>
    <property type="project" value="TreeGrafter"/>
</dbReference>
<protein>
    <submittedName>
        <fullName evidence="4">Nucleoside hydrolase</fullName>
    </submittedName>
</protein>
<dbReference type="GO" id="GO:0008477">
    <property type="term" value="F:purine nucleosidase activity"/>
    <property type="evidence" value="ECO:0007669"/>
    <property type="project" value="TreeGrafter"/>
</dbReference>
<keyword evidence="2" id="KW-0326">Glycosidase</keyword>
<evidence type="ECO:0000259" key="3">
    <source>
        <dbReference type="Pfam" id="PF01156"/>
    </source>
</evidence>
<dbReference type="InterPro" id="IPR023186">
    <property type="entry name" value="IUNH"/>
</dbReference>
<keyword evidence="5" id="KW-1185">Reference proteome</keyword>
<evidence type="ECO:0000256" key="2">
    <source>
        <dbReference type="ARBA" id="ARBA00023295"/>
    </source>
</evidence>
<name>A0A426DDG5_9FIRM</name>